<gene>
    <name evidence="2" type="ORF">JCM19240_2650</name>
</gene>
<dbReference type="InterPro" id="IPR010583">
    <property type="entry name" value="MipA"/>
</dbReference>
<comment type="caution">
    <text evidence="2">The sequence shown here is derived from an EMBL/GenBank/DDBJ whole genome shotgun (WGS) entry which is preliminary data.</text>
</comment>
<evidence type="ECO:0000313" key="3">
    <source>
        <dbReference type="Proteomes" id="UP000029224"/>
    </source>
</evidence>
<evidence type="ECO:0008006" key="4">
    <source>
        <dbReference type="Google" id="ProtNLM"/>
    </source>
</evidence>
<reference evidence="2 3" key="2">
    <citation type="submission" date="2014-09" db="EMBL/GenBank/DDBJ databases">
        <authorList>
            <consortium name="NBRP consortium"/>
            <person name="Sawabe T."/>
            <person name="Meirelles P."/>
            <person name="Nakanishi M."/>
            <person name="Sayaka M."/>
            <person name="Hattori M."/>
            <person name="Ohkuma M."/>
        </authorList>
    </citation>
    <scope>NUCLEOTIDE SEQUENCE [LARGE SCALE GENOMIC DNA]</scope>
    <source>
        <strain evidence="2 3">JCM 19240</strain>
    </source>
</reference>
<dbReference type="EMBL" id="BBMT01000011">
    <property type="protein sequence ID" value="GAL36581.1"/>
    <property type="molecule type" value="Genomic_DNA"/>
</dbReference>
<feature type="signal peptide" evidence="1">
    <location>
        <begin position="1"/>
        <end position="22"/>
    </location>
</feature>
<name>A0A090T9I5_9VIBR</name>
<reference evidence="2 3" key="1">
    <citation type="submission" date="2014-09" db="EMBL/GenBank/DDBJ databases">
        <title>Vibrio maritimus JCM 19240. (C210) whole genome shotgun sequence.</title>
        <authorList>
            <person name="Sawabe T."/>
            <person name="Meirelles P."/>
            <person name="Nakanishi M."/>
            <person name="Sayaka M."/>
            <person name="Hattori M."/>
            <person name="Ohkuma M."/>
        </authorList>
    </citation>
    <scope>NUCLEOTIDE SEQUENCE [LARGE SCALE GENOMIC DNA]</scope>
    <source>
        <strain evidence="2 3">JCM 19240</strain>
    </source>
</reference>
<feature type="chain" id="PRO_5001865668" description="MltA-interacting MipA family protein" evidence="1">
    <location>
        <begin position="23"/>
        <end position="443"/>
    </location>
</feature>
<evidence type="ECO:0000256" key="1">
    <source>
        <dbReference type="SAM" id="SignalP"/>
    </source>
</evidence>
<dbReference type="Pfam" id="PF06629">
    <property type="entry name" value="MipA"/>
    <property type="match status" value="1"/>
</dbReference>
<evidence type="ECO:0000313" key="2">
    <source>
        <dbReference type="EMBL" id="GAL36581.1"/>
    </source>
</evidence>
<organism evidence="2 3">
    <name type="scientific">Vibrio maritimus</name>
    <dbReference type="NCBI Taxonomy" id="990268"/>
    <lineage>
        <taxon>Bacteria</taxon>
        <taxon>Pseudomonadati</taxon>
        <taxon>Pseudomonadota</taxon>
        <taxon>Gammaproteobacteria</taxon>
        <taxon>Vibrionales</taxon>
        <taxon>Vibrionaceae</taxon>
        <taxon>Vibrio</taxon>
    </lineage>
</organism>
<dbReference type="AlphaFoldDB" id="A0A090T9I5"/>
<accession>A0A090T9I5</accession>
<keyword evidence="3" id="KW-1185">Reference proteome</keyword>
<dbReference type="Proteomes" id="UP000029224">
    <property type="component" value="Unassembled WGS sequence"/>
</dbReference>
<proteinExistence type="predicted"/>
<keyword evidence="1" id="KW-0732">Signal</keyword>
<dbReference type="OrthoDB" id="92529at2"/>
<protein>
    <recommendedName>
        <fullName evidence="4">MltA-interacting MipA family protein</fullName>
    </recommendedName>
</protein>
<sequence length="443" mass="50346">MIKKNLALAITAALITSPVVQAETQAQEAEWGIAAMWRTANIPFDTKGGDTTVSTFIPMMFFKNDYVFLDGTMAGAHLYKTDDKQLEFNAITRMRHIDIPADEQNAVGGDTADYGLQMRYNFDPVWHFDSELMTDGEDRFHANFRLQGLLDYGDLEVRPNMTLRLKDSDFNTQYYGTYRDTVDNLSGGLDYSVGVDARYHVVSNLYLLGSTNIRMLDNQAYHSSVITERFEGEVYVGVGFFNEKKKSTSKAKQVSRDISTKPYVRVAHGWASPSDMGDILTFKGKRDPYNNQVSSVFYGHPLTDELFGLPLDIYLSPGIAHHWSSEVQNGATEFVTLIKAYYTIEWPIKMRLGVGNGLSYIDNITYIEQQEMDKKEKRASHLMNYIDISYDLSIGSLIRKPELEDLWLGYSLHHRSAIFEASSQFGRIKGGSNYSTVYLQYHF</sequence>